<evidence type="ECO:0000313" key="5">
    <source>
        <dbReference type="Ensembl" id="ENSSGRP00000002528.1"/>
    </source>
</evidence>
<reference evidence="5" key="1">
    <citation type="submission" date="2025-08" db="UniProtKB">
        <authorList>
            <consortium name="Ensembl"/>
        </authorList>
    </citation>
    <scope>IDENTIFICATION</scope>
</reference>
<keyword evidence="2" id="KW-0378">Hydrolase</keyword>
<dbReference type="Proteomes" id="UP000472262">
    <property type="component" value="Unassembled WGS sequence"/>
</dbReference>
<dbReference type="PANTHER" id="PTHR10353:SF36">
    <property type="entry name" value="LP05116P"/>
    <property type="match status" value="1"/>
</dbReference>
<dbReference type="SUPFAM" id="SSF51445">
    <property type="entry name" value="(Trans)glycosidases"/>
    <property type="match status" value="2"/>
</dbReference>
<evidence type="ECO:0000256" key="3">
    <source>
        <dbReference type="ARBA" id="ARBA00023295"/>
    </source>
</evidence>
<dbReference type="Gene3D" id="3.20.20.80">
    <property type="entry name" value="Glycosidases"/>
    <property type="match status" value="2"/>
</dbReference>
<keyword evidence="3" id="KW-0326">Glycosidase</keyword>
<dbReference type="Pfam" id="PF00232">
    <property type="entry name" value="Glyco_hydro_1"/>
    <property type="match status" value="1"/>
</dbReference>
<dbReference type="GO" id="GO:0004553">
    <property type="term" value="F:hydrolase activity, hydrolyzing O-glycosyl compounds"/>
    <property type="evidence" value="ECO:0007669"/>
    <property type="project" value="InterPro"/>
</dbReference>
<sequence length="214" mass="24843">IGSFPVHFDWSVSSESFKVEGGWTEHGKGETIWDRFSHEGHVFENQTTDLACDSYHKVDYDVYLLRGMMAPNYQFSISWARIFSTGRKESLIEKAVHLDEIYIQRFTVQSLMDGFEGPQGYSQRFGLHYVDFEDPDRPRTPKASAYYYSKVIERNGFRSAHLYFDIMRNNGFPLPTEEEMLYGHFPEGFIWSTATAAYQVQSILTNTLYFDSPA</sequence>
<evidence type="ECO:0000313" key="6">
    <source>
        <dbReference type="Proteomes" id="UP000472262"/>
    </source>
</evidence>
<accession>A0A672K214</accession>
<comment type="similarity">
    <text evidence="1 4">Belongs to the glycosyl hydrolase 1 family.</text>
</comment>
<protein>
    <submittedName>
        <fullName evidence="5">Lactase</fullName>
    </submittedName>
</protein>
<dbReference type="Ensembl" id="ENSSGRT00000002774.1">
    <property type="protein sequence ID" value="ENSSGRP00000002528.1"/>
    <property type="gene ID" value="ENSSGRG00000001579.1"/>
</dbReference>
<dbReference type="InterPro" id="IPR017853">
    <property type="entry name" value="GH"/>
</dbReference>
<dbReference type="PANTHER" id="PTHR10353">
    <property type="entry name" value="GLYCOSYL HYDROLASE"/>
    <property type="match status" value="1"/>
</dbReference>
<dbReference type="AlphaFoldDB" id="A0A672K214"/>
<dbReference type="GO" id="GO:0005975">
    <property type="term" value="P:carbohydrate metabolic process"/>
    <property type="evidence" value="ECO:0007669"/>
    <property type="project" value="InterPro"/>
</dbReference>
<name>A0A672K214_SINGR</name>
<keyword evidence="6" id="KW-1185">Reference proteome</keyword>
<evidence type="ECO:0000256" key="4">
    <source>
        <dbReference type="RuleBase" id="RU003690"/>
    </source>
</evidence>
<evidence type="ECO:0000256" key="1">
    <source>
        <dbReference type="ARBA" id="ARBA00010838"/>
    </source>
</evidence>
<dbReference type="InterPro" id="IPR001360">
    <property type="entry name" value="Glyco_hydro_1"/>
</dbReference>
<evidence type="ECO:0000256" key="2">
    <source>
        <dbReference type="ARBA" id="ARBA00022801"/>
    </source>
</evidence>
<proteinExistence type="inferred from homology"/>
<reference evidence="5" key="2">
    <citation type="submission" date="2025-09" db="UniProtKB">
        <authorList>
            <consortium name="Ensembl"/>
        </authorList>
    </citation>
    <scope>IDENTIFICATION</scope>
</reference>
<organism evidence="5 6">
    <name type="scientific">Sinocyclocheilus grahami</name>
    <name type="common">Dianchi golden-line fish</name>
    <name type="synonym">Barbus grahami</name>
    <dbReference type="NCBI Taxonomy" id="75366"/>
    <lineage>
        <taxon>Eukaryota</taxon>
        <taxon>Metazoa</taxon>
        <taxon>Chordata</taxon>
        <taxon>Craniata</taxon>
        <taxon>Vertebrata</taxon>
        <taxon>Euteleostomi</taxon>
        <taxon>Actinopterygii</taxon>
        <taxon>Neopterygii</taxon>
        <taxon>Teleostei</taxon>
        <taxon>Ostariophysi</taxon>
        <taxon>Cypriniformes</taxon>
        <taxon>Cyprinidae</taxon>
        <taxon>Cyprininae</taxon>
        <taxon>Sinocyclocheilus</taxon>
    </lineage>
</organism>